<evidence type="ECO:0000256" key="2">
    <source>
        <dbReference type="SAM" id="Phobius"/>
    </source>
</evidence>
<gene>
    <name evidence="3" type="ORF">SAMN02787144_105215</name>
</gene>
<evidence type="ECO:0008006" key="5">
    <source>
        <dbReference type="Google" id="ProtNLM"/>
    </source>
</evidence>
<evidence type="ECO:0000313" key="4">
    <source>
        <dbReference type="Proteomes" id="UP000181909"/>
    </source>
</evidence>
<feature type="region of interest" description="Disordered" evidence="1">
    <location>
        <begin position="59"/>
        <end position="81"/>
    </location>
</feature>
<reference evidence="3 4" key="1">
    <citation type="submission" date="2016-11" db="EMBL/GenBank/DDBJ databases">
        <authorList>
            <person name="Jaros S."/>
            <person name="Januszkiewicz K."/>
            <person name="Wedrychowicz H."/>
        </authorList>
    </citation>
    <scope>NUCLEOTIDE SEQUENCE [LARGE SCALE GENOMIC DNA]</scope>
    <source>
        <strain evidence="3 4">OK807</strain>
    </source>
</reference>
<sequence>MEPHSNPLHLVPVAAGLIVGIGNVSLKLTDNFQLSGIALGTLIVLIGYHALRVMAPARMTDEPPLLEPDNAGYDRGVPGGS</sequence>
<dbReference type="Proteomes" id="UP000181909">
    <property type="component" value="Unassembled WGS sequence"/>
</dbReference>
<evidence type="ECO:0000313" key="3">
    <source>
        <dbReference type="EMBL" id="SFY44741.1"/>
    </source>
</evidence>
<accession>A0A1K2FCF8</accession>
<keyword evidence="2" id="KW-0812">Transmembrane</keyword>
<name>A0A1K2FCF8_STRAR</name>
<evidence type="ECO:0000256" key="1">
    <source>
        <dbReference type="SAM" id="MobiDB-lite"/>
    </source>
</evidence>
<organism evidence="3 4">
    <name type="scientific">Streptomyces atratus</name>
    <dbReference type="NCBI Taxonomy" id="1893"/>
    <lineage>
        <taxon>Bacteria</taxon>
        <taxon>Bacillati</taxon>
        <taxon>Actinomycetota</taxon>
        <taxon>Actinomycetes</taxon>
        <taxon>Kitasatosporales</taxon>
        <taxon>Streptomycetaceae</taxon>
        <taxon>Streptomyces</taxon>
    </lineage>
</organism>
<feature type="transmembrane region" description="Helical" evidence="2">
    <location>
        <begin position="32"/>
        <end position="51"/>
    </location>
</feature>
<keyword evidence="2" id="KW-0472">Membrane</keyword>
<dbReference type="EMBL" id="FPJO01000052">
    <property type="protein sequence ID" value="SFY44741.1"/>
    <property type="molecule type" value="Genomic_DNA"/>
</dbReference>
<dbReference type="STRING" id="1893.SAMN02787144_105215"/>
<feature type="transmembrane region" description="Helical" evidence="2">
    <location>
        <begin position="7"/>
        <end position="26"/>
    </location>
</feature>
<protein>
    <recommendedName>
        <fullName evidence="5">Uracil permease</fullName>
    </recommendedName>
</protein>
<proteinExistence type="predicted"/>
<dbReference type="AlphaFoldDB" id="A0A1K2FCF8"/>
<keyword evidence="2" id="KW-1133">Transmembrane helix</keyword>